<feature type="transmembrane region" description="Helical" evidence="1">
    <location>
        <begin position="126"/>
        <end position="143"/>
    </location>
</feature>
<feature type="transmembrane region" description="Helical" evidence="1">
    <location>
        <begin position="362"/>
        <end position="386"/>
    </location>
</feature>
<feature type="transmembrane region" description="Helical" evidence="1">
    <location>
        <begin position="441"/>
        <end position="464"/>
    </location>
</feature>
<accession>A0ABX2EYH3</accession>
<feature type="transmembrane region" description="Helical" evidence="1">
    <location>
        <begin position="148"/>
        <end position="165"/>
    </location>
</feature>
<name>A0ABX2EYH3_9PSEU</name>
<feature type="transmembrane region" description="Helical" evidence="1">
    <location>
        <begin position="406"/>
        <end position="429"/>
    </location>
</feature>
<feature type="transmembrane region" description="Helical" evidence="1">
    <location>
        <begin position="209"/>
        <end position="225"/>
    </location>
</feature>
<gene>
    <name evidence="2" type="ORF">GC106_12640</name>
</gene>
<keyword evidence="1" id="KW-0812">Transmembrane</keyword>
<dbReference type="EMBL" id="JAAATY010000002">
    <property type="protein sequence ID" value="NRN64059.1"/>
    <property type="molecule type" value="Genomic_DNA"/>
</dbReference>
<keyword evidence="1" id="KW-0472">Membrane</keyword>
<evidence type="ECO:0000256" key="1">
    <source>
        <dbReference type="SAM" id="Phobius"/>
    </source>
</evidence>
<proteinExistence type="predicted"/>
<keyword evidence="1" id="KW-1133">Transmembrane helix</keyword>
<keyword evidence="3" id="KW-1185">Reference proteome</keyword>
<organism evidence="2 3">
    <name type="scientific">Kibdelosporangium persicum</name>
    <dbReference type="NCBI Taxonomy" id="2698649"/>
    <lineage>
        <taxon>Bacteria</taxon>
        <taxon>Bacillati</taxon>
        <taxon>Actinomycetota</taxon>
        <taxon>Actinomycetes</taxon>
        <taxon>Pseudonocardiales</taxon>
        <taxon>Pseudonocardiaceae</taxon>
        <taxon>Kibdelosporangium</taxon>
    </lineage>
</organism>
<feature type="transmembrane region" description="Helical" evidence="1">
    <location>
        <begin position="31"/>
        <end position="50"/>
    </location>
</feature>
<evidence type="ECO:0000313" key="2">
    <source>
        <dbReference type="EMBL" id="NRN64059.1"/>
    </source>
</evidence>
<feature type="transmembrane region" description="Helical" evidence="1">
    <location>
        <begin position="231"/>
        <end position="248"/>
    </location>
</feature>
<dbReference type="Proteomes" id="UP000763557">
    <property type="component" value="Unassembled WGS sequence"/>
</dbReference>
<feature type="transmembrane region" description="Helical" evidence="1">
    <location>
        <begin position="171"/>
        <end position="189"/>
    </location>
</feature>
<feature type="transmembrane region" description="Helical" evidence="1">
    <location>
        <begin position="257"/>
        <end position="276"/>
    </location>
</feature>
<comment type="caution">
    <text evidence="2">The sequence shown here is derived from an EMBL/GenBank/DDBJ whole genome shotgun (WGS) entry which is preliminary data.</text>
</comment>
<protein>
    <submittedName>
        <fullName evidence="2">Cytochrome bd-type quinol oxidase subunit 2</fullName>
    </submittedName>
</protein>
<sequence>MITEAVAPERTGSGWLEPPARAGRARRLREPLLVMSGGLALTLAFCWPIVRDLRSTVLFDLGDPLLQTWELAWLRHFLFNGGEFWTANIFSGAENNFAFTDSLLGYLPFSLIGGDGQHGAILRYNVVYLFATTLAFAGGYALVRQLGASWHAAALGAVMFTWAPWRLAHAHHLNVLSTGGIALAMFALARGHGFSLRHGFRPELGKPGWVVAGWLIAAWQISLGFATGLPFVYAMGLITLAIAVGLVLRRRMVTRRLVIVNVVGATLFFSVTYLMTIPYRRVVELYQFTRTWADIQNFSPPPQGLVTSSHFSWLWSDTALTRWTWEMEPAPWEKWIFPGFVLLLFAVLGLVVSVWPRRVRIWFGVSAVVTGIFALGSSFFHGTFTYQLVWKYLPGWEALRTPGRLILWTTLLLTVLAAGAVTRLAQTLADRRIQSPAKRRLLSLVMVLPALGALLESVPVYPYAHPPELPAGLRQEFERHSDGPILVLPMDVIGDSIPMLWSTSGFPLLANGNSGNYPKPWVEMSVATKAFPSSRSIETLEKHGVRKVVVVKSLLDKTPYRRSLTRSVDGLPVTRVDRGDVVVFTLR</sequence>
<dbReference type="RefSeq" id="WP_173125437.1">
    <property type="nucleotide sequence ID" value="NZ_CBCSGW010000052.1"/>
</dbReference>
<evidence type="ECO:0000313" key="3">
    <source>
        <dbReference type="Proteomes" id="UP000763557"/>
    </source>
</evidence>
<feature type="transmembrane region" description="Helical" evidence="1">
    <location>
        <begin position="335"/>
        <end position="355"/>
    </location>
</feature>
<reference evidence="2 3" key="1">
    <citation type="submission" date="2020-01" db="EMBL/GenBank/DDBJ databases">
        <title>Kibdelosporangium persica a novel Actinomycetes from a hot desert in Iran.</title>
        <authorList>
            <person name="Safaei N."/>
            <person name="Zaburannyi N."/>
            <person name="Mueller R."/>
            <person name="Wink J."/>
        </authorList>
    </citation>
    <scope>NUCLEOTIDE SEQUENCE [LARGE SCALE GENOMIC DNA]</scope>
    <source>
        <strain evidence="2 3">4NS15</strain>
    </source>
</reference>